<feature type="compositionally biased region" description="Polar residues" evidence="1">
    <location>
        <begin position="25"/>
        <end position="36"/>
    </location>
</feature>
<evidence type="ECO:0000313" key="4">
    <source>
        <dbReference type="Proteomes" id="UP000229385"/>
    </source>
</evidence>
<comment type="caution">
    <text evidence="3">The sequence shown here is derived from an EMBL/GenBank/DDBJ whole genome shotgun (WGS) entry which is preliminary data.</text>
</comment>
<dbReference type="InterPro" id="IPR003812">
    <property type="entry name" value="Fido"/>
</dbReference>
<evidence type="ECO:0000313" key="3">
    <source>
        <dbReference type="EMBL" id="PJA45337.1"/>
    </source>
</evidence>
<organism evidence="3 4">
    <name type="scientific">Candidatus Uhrbacteria bacterium CG_4_9_14_3_um_filter_50_9</name>
    <dbReference type="NCBI Taxonomy" id="1975035"/>
    <lineage>
        <taxon>Bacteria</taxon>
        <taxon>Candidatus Uhriibacteriota</taxon>
    </lineage>
</organism>
<dbReference type="SUPFAM" id="SSF140931">
    <property type="entry name" value="Fic-like"/>
    <property type="match status" value="1"/>
</dbReference>
<accession>A0A2M7XBR0</accession>
<evidence type="ECO:0000259" key="2">
    <source>
        <dbReference type="PROSITE" id="PS51459"/>
    </source>
</evidence>
<dbReference type="InterPro" id="IPR036597">
    <property type="entry name" value="Fido-like_dom_sf"/>
</dbReference>
<dbReference type="EMBL" id="PFWU01000043">
    <property type="protein sequence ID" value="PJA45337.1"/>
    <property type="molecule type" value="Genomic_DNA"/>
</dbReference>
<sequence length="237" mass="26835">MASNRPYRTEHEFVMAFMANVAKTSATSVTGRQRGSQGARPGKPYAGMSGNDLAQRVTCNMRTVAQMIHTITDPSRTQSEWSVRQFVGSTVRWIHHGIPNASRLKALRSHETGNAYGCSPDEVPARWEAFLEELQTRLDDEDGPRLCAWVEYELRFGIHPIADGTGRLATALAAWIMMRRGERMPNYAFFQRSDMHDTLREGLEIFTQYYIEKCFSQRGEAHEESPPFDLTVTKVAS</sequence>
<protein>
    <recommendedName>
        <fullName evidence="2">Fido domain-containing protein</fullName>
    </recommendedName>
</protein>
<feature type="domain" description="Fido" evidence="2">
    <location>
        <begin position="86"/>
        <end position="212"/>
    </location>
</feature>
<proteinExistence type="predicted"/>
<gene>
    <name evidence="3" type="ORF">CO174_03730</name>
</gene>
<dbReference type="PROSITE" id="PS51459">
    <property type="entry name" value="FIDO"/>
    <property type="match status" value="1"/>
</dbReference>
<dbReference type="Proteomes" id="UP000229385">
    <property type="component" value="Unassembled WGS sequence"/>
</dbReference>
<dbReference type="AlphaFoldDB" id="A0A2M7XBR0"/>
<reference evidence="4" key="1">
    <citation type="submission" date="2017-09" db="EMBL/GenBank/DDBJ databases">
        <title>Depth-based differentiation of microbial function through sediment-hosted aquifers and enrichment of novel symbionts in the deep terrestrial subsurface.</title>
        <authorList>
            <person name="Probst A.J."/>
            <person name="Ladd B."/>
            <person name="Jarett J.K."/>
            <person name="Geller-Mcgrath D.E."/>
            <person name="Sieber C.M.K."/>
            <person name="Emerson J.B."/>
            <person name="Anantharaman K."/>
            <person name="Thomas B.C."/>
            <person name="Malmstrom R."/>
            <person name="Stieglmeier M."/>
            <person name="Klingl A."/>
            <person name="Woyke T."/>
            <person name="Ryan C.M."/>
            <person name="Banfield J.F."/>
        </authorList>
    </citation>
    <scope>NUCLEOTIDE SEQUENCE [LARGE SCALE GENOMIC DNA]</scope>
</reference>
<evidence type="ECO:0000256" key="1">
    <source>
        <dbReference type="SAM" id="MobiDB-lite"/>
    </source>
</evidence>
<name>A0A2M7XBR0_9BACT</name>
<feature type="region of interest" description="Disordered" evidence="1">
    <location>
        <begin position="25"/>
        <end position="50"/>
    </location>
</feature>
<dbReference type="Gene3D" id="1.10.3290.10">
    <property type="entry name" value="Fido-like domain"/>
    <property type="match status" value="1"/>
</dbReference>